<evidence type="ECO:0000313" key="4">
    <source>
        <dbReference type="EMBL" id="MFG6431974.1"/>
    </source>
</evidence>
<dbReference type="InterPro" id="IPR000182">
    <property type="entry name" value="GNAT_dom"/>
</dbReference>
<dbReference type="PROSITE" id="PS51186">
    <property type="entry name" value="GNAT"/>
    <property type="match status" value="1"/>
</dbReference>
<sequence length="165" mass="18257">MSFLRRARPDDAPRLAALAQWVWMDSYASDGVENRFLPFIAASFTPAEFESLIAHPQQAIWLLEEGAALQGFAQLRRSVAAPVYTASSVELERLYVAPPCTGRGLGPRLLRAARETWPAEALWLSVWVGNSGAQRFYAREGGQDIGQTDFMLDGQPISNRVIAFS</sequence>
<gene>
    <name evidence="4" type="ORF">ACG00Y_18785</name>
</gene>
<dbReference type="InterPro" id="IPR050832">
    <property type="entry name" value="Bact_Acetyltransf"/>
</dbReference>
<name>A0ABW7F5S5_9BURK</name>
<feature type="domain" description="N-acetyltransferase" evidence="3">
    <location>
        <begin position="2"/>
        <end position="165"/>
    </location>
</feature>
<keyword evidence="5" id="KW-1185">Reference proteome</keyword>
<dbReference type="Gene3D" id="3.40.630.30">
    <property type="match status" value="1"/>
</dbReference>
<dbReference type="RefSeq" id="WP_394481478.1">
    <property type="nucleotide sequence ID" value="NZ_JBIGHV010000007.1"/>
</dbReference>
<comment type="caution">
    <text evidence="4">The sequence shown here is derived from an EMBL/GenBank/DDBJ whole genome shotgun (WGS) entry which is preliminary data.</text>
</comment>
<dbReference type="EC" id="2.3.-.-" evidence="4"/>
<proteinExistence type="predicted"/>
<protein>
    <submittedName>
        <fullName evidence="4">GNAT family N-acetyltransferase</fullName>
        <ecNumber evidence="4">2.3.-.-</ecNumber>
    </submittedName>
</protein>
<dbReference type="CDD" id="cd04301">
    <property type="entry name" value="NAT_SF"/>
    <property type="match status" value="1"/>
</dbReference>
<evidence type="ECO:0000256" key="1">
    <source>
        <dbReference type="ARBA" id="ARBA00022679"/>
    </source>
</evidence>
<evidence type="ECO:0000259" key="3">
    <source>
        <dbReference type="PROSITE" id="PS51186"/>
    </source>
</evidence>
<accession>A0ABW7F5S5</accession>
<dbReference type="Pfam" id="PF00583">
    <property type="entry name" value="Acetyltransf_1"/>
    <property type="match status" value="1"/>
</dbReference>
<dbReference type="EMBL" id="JBIGHV010000007">
    <property type="protein sequence ID" value="MFG6431974.1"/>
    <property type="molecule type" value="Genomic_DNA"/>
</dbReference>
<keyword evidence="2 4" id="KW-0012">Acyltransferase</keyword>
<reference evidence="4 5" key="1">
    <citation type="submission" date="2024-08" db="EMBL/GenBank/DDBJ databases">
        <authorList>
            <person name="Lu H."/>
        </authorList>
    </citation>
    <scope>NUCLEOTIDE SEQUENCE [LARGE SCALE GENOMIC DNA]</scope>
    <source>
        <strain evidence="4 5">LYH14W</strain>
    </source>
</reference>
<keyword evidence="1 4" id="KW-0808">Transferase</keyword>
<dbReference type="SUPFAM" id="SSF55729">
    <property type="entry name" value="Acyl-CoA N-acyltransferases (Nat)"/>
    <property type="match status" value="1"/>
</dbReference>
<dbReference type="PANTHER" id="PTHR43877">
    <property type="entry name" value="AMINOALKYLPHOSPHONATE N-ACETYLTRANSFERASE-RELATED-RELATED"/>
    <property type="match status" value="1"/>
</dbReference>
<evidence type="ECO:0000256" key="2">
    <source>
        <dbReference type="ARBA" id="ARBA00023315"/>
    </source>
</evidence>
<organism evidence="4 5">
    <name type="scientific">Pelomonas parva</name>
    <dbReference type="NCBI Taxonomy" id="3299032"/>
    <lineage>
        <taxon>Bacteria</taxon>
        <taxon>Pseudomonadati</taxon>
        <taxon>Pseudomonadota</taxon>
        <taxon>Betaproteobacteria</taxon>
        <taxon>Burkholderiales</taxon>
        <taxon>Sphaerotilaceae</taxon>
        <taxon>Roseateles</taxon>
    </lineage>
</organism>
<dbReference type="InterPro" id="IPR016181">
    <property type="entry name" value="Acyl_CoA_acyltransferase"/>
</dbReference>
<dbReference type="Proteomes" id="UP001606210">
    <property type="component" value="Unassembled WGS sequence"/>
</dbReference>
<dbReference type="GO" id="GO:0016746">
    <property type="term" value="F:acyltransferase activity"/>
    <property type="evidence" value="ECO:0007669"/>
    <property type="project" value="UniProtKB-KW"/>
</dbReference>
<evidence type="ECO:0000313" key="5">
    <source>
        <dbReference type="Proteomes" id="UP001606210"/>
    </source>
</evidence>